<dbReference type="InterPro" id="IPR005162">
    <property type="entry name" value="Retrotrans_gag_dom"/>
</dbReference>
<evidence type="ECO:0000313" key="3">
    <source>
        <dbReference type="Proteomes" id="UP000257109"/>
    </source>
</evidence>
<dbReference type="Proteomes" id="UP000257109">
    <property type="component" value="Unassembled WGS sequence"/>
</dbReference>
<accession>A0A371HL12</accession>
<name>A0A371HL12_MUCPR</name>
<dbReference type="PANTHER" id="PTHR35046:SF9">
    <property type="entry name" value="RNA-DIRECTED DNA POLYMERASE"/>
    <property type="match status" value="1"/>
</dbReference>
<dbReference type="PANTHER" id="PTHR35046">
    <property type="entry name" value="ZINC KNUCKLE (CCHC-TYPE) FAMILY PROTEIN"/>
    <property type="match status" value="1"/>
</dbReference>
<proteinExistence type="predicted"/>
<gene>
    <name evidence="2" type="ORF">CR513_12931</name>
</gene>
<feature type="non-terminal residue" evidence="2">
    <location>
        <position position="1"/>
    </location>
</feature>
<dbReference type="EMBL" id="QJKJ01002292">
    <property type="protein sequence ID" value="RDY03483.1"/>
    <property type="molecule type" value="Genomic_DNA"/>
</dbReference>
<organism evidence="2 3">
    <name type="scientific">Mucuna pruriens</name>
    <name type="common">Velvet bean</name>
    <name type="synonym">Dolichos pruriens</name>
    <dbReference type="NCBI Taxonomy" id="157652"/>
    <lineage>
        <taxon>Eukaryota</taxon>
        <taxon>Viridiplantae</taxon>
        <taxon>Streptophyta</taxon>
        <taxon>Embryophyta</taxon>
        <taxon>Tracheophyta</taxon>
        <taxon>Spermatophyta</taxon>
        <taxon>Magnoliopsida</taxon>
        <taxon>eudicotyledons</taxon>
        <taxon>Gunneridae</taxon>
        <taxon>Pentapetalae</taxon>
        <taxon>rosids</taxon>
        <taxon>fabids</taxon>
        <taxon>Fabales</taxon>
        <taxon>Fabaceae</taxon>
        <taxon>Papilionoideae</taxon>
        <taxon>50 kb inversion clade</taxon>
        <taxon>NPAAA clade</taxon>
        <taxon>indigoferoid/millettioid clade</taxon>
        <taxon>Phaseoleae</taxon>
        <taxon>Mucuna</taxon>
    </lineage>
</organism>
<evidence type="ECO:0000259" key="1">
    <source>
        <dbReference type="Pfam" id="PF03732"/>
    </source>
</evidence>
<reference evidence="2" key="1">
    <citation type="submission" date="2018-05" db="EMBL/GenBank/DDBJ databases">
        <title>Draft genome of Mucuna pruriens seed.</title>
        <authorList>
            <person name="Nnadi N.E."/>
            <person name="Vos R."/>
            <person name="Hasami M.H."/>
            <person name="Devisetty U.K."/>
            <person name="Aguiy J.C."/>
        </authorList>
    </citation>
    <scope>NUCLEOTIDE SEQUENCE [LARGE SCALE GENOMIC DNA]</scope>
    <source>
        <strain evidence="2">JCA_2017</strain>
    </source>
</reference>
<feature type="domain" description="Retrotransposon gag" evidence="1">
    <location>
        <begin position="80"/>
        <end position="153"/>
    </location>
</feature>
<sequence length="226" mass="27177">MKGGETFNMKSYMKMEISIIRAEKRGRREWDMRGVKRVMIEGIKEKNDPESYLVWEIKVEHIFSYHHYNEERKVSVNSLGFSNYALIWWEQVLKEMERNRKYLIDAWEEMKSLMRRGFIPSWYHRKLHNKLQRLTHGNKNVNEYFKKMEVAMTCFLHGLNNEIRNIVELQNYEELGYLENQPKEDFPTHLKEGMVSKNSNNFSSTNDTSLTKSKNIKCFKCLEVDT</sequence>
<protein>
    <recommendedName>
        <fullName evidence="1">Retrotransposon gag domain-containing protein</fullName>
    </recommendedName>
</protein>
<dbReference type="Pfam" id="PF03732">
    <property type="entry name" value="Retrotrans_gag"/>
    <property type="match status" value="1"/>
</dbReference>
<evidence type="ECO:0000313" key="2">
    <source>
        <dbReference type="EMBL" id="RDY03483.1"/>
    </source>
</evidence>
<comment type="caution">
    <text evidence="2">The sequence shown here is derived from an EMBL/GenBank/DDBJ whole genome shotgun (WGS) entry which is preliminary data.</text>
</comment>
<keyword evidence="3" id="KW-1185">Reference proteome</keyword>
<dbReference type="AlphaFoldDB" id="A0A371HL12"/>
<dbReference type="OrthoDB" id="1731207at2759"/>